<accession>A0A093VXI1</accession>
<dbReference type="Pfam" id="PF05141">
    <property type="entry name" value="DIT1_PvcA"/>
    <property type="match status" value="1"/>
</dbReference>
<dbReference type="AlphaFoldDB" id="A0A093VXI1"/>
<protein>
    <submittedName>
        <fullName evidence="1">Spore wall maturation protein DIT1</fullName>
    </submittedName>
</protein>
<name>A0A093VXI1_TALMA</name>
<evidence type="ECO:0000313" key="1">
    <source>
        <dbReference type="EMBL" id="KFX51326.1"/>
    </source>
</evidence>
<dbReference type="EMBL" id="JPOX01000005">
    <property type="protein sequence ID" value="KFX51326.1"/>
    <property type="molecule type" value="Genomic_DNA"/>
</dbReference>
<reference evidence="1" key="1">
    <citation type="journal article" date="2014" name="PLoS Genet.">
        <title>Signature Gene Expression Reveals Novel Clues to the Molecular Mechanisms of Dimorphic Transition in Penicillium marneffei.</title>
        <authorList>
            <person name="Yang E."/>
            <person name="Wang G."/>
            <person name="Cai J."/>
            <person name="Woo P.C."/>
            <person name="Lau S.K."/>
            <person name="Yuen K.-Y."/>
            <person name="Chow W.-N."/>
            <person name="Lin X."/>
        </authorList>
    </citation>
    <scope>NUCLEOTIDE SEQUENCE [LARGE SCALE GENOMIC DNA]</scope>
    <source>
        <strain evidence="1">PM1</strain>
    </source>
</reference>
<organism evidence="1">
    <name type="scientific">Talaromyces marneffei PM1</name>
    <dbReference type="NCBI Taxonomy" id="1077442"/>
    <lineage>
        <taxon>Eukaryota</taxon>
        <taxon>Fungi</taxon>
        <taxon>Dikarya</taxon>
        <taxon>Ascomycota</taxon>
        <taxon>Pezizomycotina</taxon>
        <taxon>Eurotiomycetes</taxon>
        <taxon>Eurotiomycetidae</taxon>
        <taxon>Eurotiales</taxon>
        <taxon>Trichocomaceae</taxon>
        <taxon>Talaromyces</taxon>
        <taxon>Talaromyces sect. Talaromyces</taxon>
    </lineage>
</organism>
<comment type="caution">
    <text evidence="1">The sequence shown here is derived from an EMBL/GenBank/DDBJ whole genome shotgun (WGS) entry which is preliminary data.</text>
</comment>
<dbReference type="HOGENOM" id="CLU_038280_1_0_1"/>
<dbReference type="eggNOG" id="ENOG502SITT">
    <property type="taxonomic scope" value="Eukaryota"/>
</dbReference>
<dbReference type="InterPro" id="IPR007817">
    <property type="entry name" value="Isocyanide_synthase_DIT1"/>
</dbReference>
<dbReference type="PANTHER" id="PTHR37285:SF5">
    <property type="entry name" value="SPORE WALL MATURATION PROTEIN DIT1"/>
    <property type="match status" value="1"/>
</dbReference>
<dbReference type="PANTHER" id="PTHR37285">
    <property type="entry name" value="SPORE WALL MATURATION PROTEIN DIT1"/>
    <property type="match status" value="1"/>
</dbReference>
<gene>
    <name evidence="1" type="ORF">GQ26_0051510</name>
</gene>
<sequence>MAFEYDPTEVAPKVIEALRSFSQHIRKPGSEENFEKVFDIILGRVKEYIAENAPITMVLPAFPWKNPNLDKVLGPDPDLGEELGLSRLNDICQKISKFYPYGARLMLICDVPVYNDLVGIPDEEAYDYGLRLRELAQEKKFSSIQFIRLMDLMSLGDGEKISRSDYLELVPTIRERLMSSDYFDQSFNIETELEMNPDTKATFDGFFSRISEDLKWGKGLDAAVVTDQAAYDVEVAKVVKVMIQRLIAYEKLINVTLGSHIRLSIHPSIGKNKISIPLLPHAGKFGDMPWHASLVVLSNGEIQTGDAKDFRDKYDIIMKNGRPYYFRERNALYEWSVPVDIQHSYKSLLFKNPGDGEQTLQADDRLKLARCIVSHKDHTVHVEGFTVPEGQVA</sequence>
<proteinExistence type="predicted"/>